<keyword evidence="2" id="KW-1185">Reference proteome</keyword>
<evidence type="ECO:0000313" key="2">
    <source>
        <dbReference type="Proteomes" id="UP001596364"/>
    </source>
</evidence>
<evidence type="ECO:0008006" key="3">
    <source>
        <dbReference type="Google" id="ProtNLM"/>
    </source>
</evidence>
<dbReference type="Proteomes" id="UP001596364">
    <property type="component" value="Unassembled WGS sequence"/>
</dbReference>
<organism evidence="1 2">
    <name type="scientific">Pseudobowmanella zhangzhouensis</name>
    <dbReference type="NCBI Taxonomy" id="1537679"/>
    <lineage>
        <taxon>Bacteria</taxon>
        <taxon>Pseudomonadati</taxon>
        <taxon>Pseudomonadota</taxon>
        <taxon>Gammaproteobacteria</taxon>
        <taxon>Alteromonadales</taxon>
        <taxon>Alteromonadaceae</taxon>
    </lineage>
</organism>
<evidence type="ECO:0000313" key="1">
    <source>
        <dbReference type="EMBL" id="MFC6439047.1"/>
    </source>
</evidence>
<reference evidence="2" key="1">
    <citation type="journal article" date="2019" name="Int. J. Syst. Evol. Microbiol.">
        <title>The Global Catalogue of Microorganisms (GCM) 10K type strain sequencing project: providing services to taxonomists for standard genome sequencing and annotation.</title>
        <authorList>
            <consortium name="The Broad Institute Genomics Platform"/>
            <consortium name="The Broad Institute Genome Sequencing Center for Infectious Disease"/>
            <person name="Wu L."/>
            <person name="Ma J."/>
        </authorList>
    </citation>
    <scope>NUCLEOTIDE SEQUENCE [LARGE SCALE GENOMIC DNA]</scope>
    <source>
        <strain evidence="2">CGMCC 1.16031</strain>
    </source>
</reference>
<proteinExistence type="predicted"/>
<sequence length="265" mass="28853">MNTQDIIQLKIDELNGQPVVWTDAVKAHIAADSALQAELDFIEAFWAIPLPQSQPSSAMDAGFYAMLERAKQAQLVAPAPVAKPTWWQSLKEAFAGLTAPRFATLCAVFALGWYTAGNAPQSGNDLTALQQQVNSLNTMLAVSLLDQPNASRRLSGVAYSMESNLAAPQLLNALMDTLTHDQATPVRLAVIRALQKAQLPQNDLQQLQQLASSESNPLVQIELISLLLGKLSASEFQQFSTQLQQQAIAPDVQQFLTQIFSKQQA</sequence>
<name>A0ABW1XI42_9ALTE</name>
<accession>A0ABW1XI42</accession>
<dbReference type="RefSeq" id="WP_131259149.1">
    <property type="nucleotide sequence ID" value="NZ_JBHSUS010000001.1"/>
</dbReference>
<protein>
    <recommendedName>
        <fullName evidence="3">HEAT repeat-containing protein</fullName>
    </recommendedName>
</protein>
<gene>
    <name evidence="1" type="ORF">ACFP85_02625</name>
</gene>
<dbReference type="EMBL" id="JBHSUS010000001">
    <property type="protein sequence ID" value="MFC6439047.1"/>
    <property type="molecule type" value="Genomic_DNA"/>
</dbReference>
<comment type="caution">
    <text evidence="1">The sequence shown here is derived from an EMBL/GenBank/DDBJ whole genome shotgun (WGS) entry which is preliminary data.</text>
</comment>